<feature type="chain" id="PRO_5026898978" evidence="1">
    <location>
        <begin position="18"/>
        <end position="130"/>
    </location>
</feature>
<evidence type="ECO:0000313" key="2">
    <source>
        <dbReference type="Proteomes" id="UP000504615"/>
    </source>
</evidence>
<dbReference type="Proteomes" id="UP000504615">
    <property type="component" value="Unplaced"/>
</dbReference>
<sequence>MKLAVFCLVVVVTTVLCAPQEQYTNRFDNINVDEILHNDRLLKRYVDCLLDKPNVRCPPEAVELKKYIHEALETECAKCSDHQKQLVRKVIKFLVTNKRDMWNELKAKYDPDGEFTKKYENMAKEEGVQI</sequence>
<dbReference type="SUPFAM" id="SSF100910">
    <property type="entry name" value="Chemosensory protein Csp2"/>
    <property type="match status" value="1"/>
</dbReference>
<dbReference type="Pfam" id="PF03392">
    <property type="entry name" value="OS-D"/>
    <property type="match status" value="1"/>
</dbReference>
<dbReference type="InterPro" id="IPR005055">
    <property type="entry name" value="A10/PebIII"/>
</dbReference>
<dbReference type="AlphaFoldDB" id="A0A6I9WSA6"/>
<dbReference type="RefSeq" id="XP_011634773.1">
    <property type="nucleotide sequence ID" value="XM_011636471.2"/>
</dbReference>
<dbReference type="PANTHER" id="PTHR11257">
    <property type="entry name" value="CHEMOSENSORY PROTEIN-RELATED"/>
    <property type="match status" value="1"/>
</dbReference>
<dbReference type="OrthoDB" id="6344725at2759"/>
<dbReference type="GeneID" id="105425627"/>
<protein>
    <submittedName>
        <fullName evidence="3">Ejaculatory bulb-specific protein 3-like</fullName>
    </submittedName>
</protein>
<proteinExistence type="predicted"/>
<organism evidence="2 3">
    <name type="scientific">Pogonomyrmex barbatus</name>
    <name type="common">red harvester ant</name>
    <dbReference type="NCBI Taxonomy" id="144034"/>
    <lineage>
        <taxon>Eukaryota</taxon>
        <taxon>Metazoa</taxon>
        <taxon>Ecdysozoa</taxon>
        <taxon>Arthropoda</taxon>
        <taxon>Hexapoda</taxon>
        <taxon>Insecta</taxon>
        <taxon>Pterygota</taxon>
        <taxon>Neoptera</taxon>
        <taxon>Endopterygota</taxon>
        <taxon>Hymenoptera</taxon>
        <taxon>Apocrita</taxon>
        <taxon>Aculeata</taxon>
        <taxon>Formicoidea</taxon>
        <taxon>Formicidae</taxon>
        <taxon>Myrmicinae</taxon>
        <taxon>Pogonomyrmex</taxon>
    </lineage>
</organism>
<keyword evidence="2" id="KW-1185">Reference proteome</keyword>
<dbReference type="Gene3D" id="1.10.2080.10">
    <property type="entry name" value="Insect odorant-binding protein A10/Ejaculatory bulb-specific protein 3"/>
    <property type="match status" value="1"/>
</dbReference>
<name>A0A6I9WSA6_9HYME</name>
<evidence type="ECO:0000256" key="1">
    <source>
        <dbReference type="SAM" id="SignalP"/>
    </source>
</evidence>
<dbReference type="PANTHER" id="PTHR11257:SF12">
    <property type="entry name" value="EJACULATORY BULB-SPECIFIC PROTEIN 3-RELATED"/>
    <property type="match status" value="1"/>
</dbReference>
<dbReference type="InterPro" id="IPR036682">
    <property type="entry name" value="OS_D_A10/PebIII_sf"/>
</dbReference>
<dbReference type="KEGG" id="pbar:105425627"/>
<accession>A0A6I9WSA6</accession>
<reference evidence="3" key="1">
    <citation type="submission" date="2025-08" db="UniProtKB">
        <authorList>
            <consortium name="RefSeq"/>
        </authorList>
    </citation>
    <scope>IDENTIFICATION</scope>
</reference>
<evidence type="ECO:0000313" key="3">
    <source>
        <dbReference type="RefSeq" id="XP_011634773.1"/>
    </source>
</evidence>
<keyword evidence="1" id="KW-0732">Signal</keyword>
<feature type="signal peptide" evidence="1">
    <location>
        <begin position="1"/>
        <end position="17"/>
    </location>
</feature>
<gene>
    <name evidence="3" type="primary">LOC105425627</name>
</gene>